<name>A0AC35TR29_9BILA</name>
<sequence>MFIHKLIAVSIIFIQFVAKDCSAQLAAVYDGATRSKDCASWSSFGPCIWPNKDTRVSYIKQLKPICQQHWFYKFISDKYAPALDSFFEYFNDIIEDNKPCGLCSYKQSCGYGGKRSCNLSPFSVKGGRSLMPFYVAENVCSSKDLMGDNQKDSCTVSYAKTLQNGQPCQLWPTKKVDLSSIEPAFQESVQKLQWYSCLVQSVKDTNRPKPVVNKVCRCCCFPYRPNPISFKCEKMKGMPDAPGAEFL</sequence>
<evidence type="ECO:0000313" key="1">
    <source>
        <dbReference type="Proteomes" id="UP000095286"/>
    </source>
</evidence>
<dbReference type="Proteomes" id="UP000095286">
    <property type="component" value="Unplaced"/>
</dbReference>
<organism evidence="1 2">
    <name type="scientific">Rhabditophanes sp. KR3021</name>
    <dbReference type="NCBI Taxonomy" id="114890"/>
    <lineage>
        <taxon>Eukaryota</taxon>
        <taxon>Metazoa</taxon>
        <taxon>Ecdysozoa</taxon>
        <taxon>Nematoda</taxon>
        <taxon>Chromadorea</taxon>
        <taxon>Rhabditida</taxon>
        <taxon>Tylenchina</taxon>
        <taxon>Panagrolaimomorpha</taxon>
        <taxon>Strongyloidoidea</taxon>
        <taxon>Alloionematidae</taxon>
        <taxon>Rhabditophanes</taxon>
    </lineage>
</organism>
<evidence type="ECO:0000313" key="2">
    <source>
        <dbReference type="WBParaSite" id="RSKR_0000354700.1"/>
    </source>
</evidence>
<proteinExistence type="predicted"/>
<reference evidence="2" key="1">
    <citation type="submission" date="2016-11" db="UniProtKB">
        <authorList>
            <consortium name="WormBaseParasite"/>
        </authorList>
    </citation>
    <scope>IDENTIFICATION</scope>
    <source>
        <strain evidence="2">KR3021</strain>
    </source>
</reference>
<protein>
    <submittedName>
        <fullName evidence="2">Uncharacterized protein</fullName>
    </submittedName>
</protein>
<dbReference type="WBParaSite" id="RSKR_0000354700.1">
    <property type="protein sequence ID" value="RSKR_0000354700.1"/>
    <property type="gene ID" value="RSKR_0000354700"/>
</dbReference>
<accession>A0AC35TR29</accession>